<dbReference type="EMBL" id="CP013331">
    <property type="protein sequence ID" value="ALQ39600.1"/>
    <property type="molecule type" value="Genomic_DNA"/>
</dbReference>
<dbReference type="OrthoDB" id="2082773at2"/>
<evidence type="ECO:0000313" key="1">
    <source>
        <dbReference type="EMBL" id="ALQ39600.1"/>
    </source>
</evidence>
<dbReference type="AlphaFoldDB" id="A0A0S2ZKW1"/>
<dbReference type="KEGG" id="fhw:RN87_03350"/>
<proteinExistence type="predicted"/>
<sequence>MPKIMLKNTTETKSETNNTLSLTKPVEKTKTTVDTLTLQRILRKKRSQKYMEAMKSLDAGGHVHNQEKVNELINIIKEEFPEVELINSGMFLGILAKCYLGIPYEVHTLSFSFSIIEHYKKGQTLPDGMEKARAMAARGVYEYIEVYTDYCCAVSSDGTVSMI</sequence>
<gene>
    <name evidence="1" type="ORF">RN87_03350</name>
</gene>
<accession>A0A0S2ZKW1</accession>
<dbReference type="RefSeq" id="WP_029493250.1">
    <property type="nucleotide sequence ID" value="NZ_ATKF01000057.1"/>
</dbReference>
<dbReference type="Proteomes" id="UP000063275">
    <property type="component" value="Chromosome"/>
</dbReference>
<reference evidence="1 2" key="1">
    <citation type="submission" date="2015-11" db="EMBL/GenBank/DDBJ databases">
        <authorList>
            <person name="Zhang Y."/>
            <person name="Guo Z."/>
        </authorList>
    </citation>
    <scope>NUCLEOTIDE SEQUENCE [LARGE SCALE GENOMIC DNA]</scope>
    <source>
        <strain evidence="1 2">ChDC F174</strain>
    </source>
</reference>
<organism evidence="1">
    <name type="scientific">Fusobacterium hwasookii ChDC F174</name>
    <dbReference type="NCBI Taxonomy" id="1307442"/>
    <lineage>
        <taxon>Bacteria</taxon>
        <taxon>Fusobacteriati</taxon>
        <taxon>Fusobacteriota</taxon>
        <taxon>Fusobacteriia</taxon>
        <taxon>Fusobacteriales</taxon>
        <taxon>Fusobacteriaceae</taxon>
        <taxon>Fusobacterium</taxon>
    </lineage>
</organism>
<name>A0A0S2ZKW1_9FUSO</name>
<protein>
    <submittedName>
        <fullName evidence="1">Uncharacterized protein</fullName>
    </submittedName>
</protein>
<evidence type="ECO:0000313" key="2">
    <source>
        <dbReference type="Proteomes" id="UP000063275"/>
    </source>
</evidence>